<reference evidence="1 2" key="1">
    <citation type="submission" date="2024-02" db="EMBL/GenBank/DDBJ databases">
        <authorList>
            <person name="Chen Y."/>
            <person name="Shah S."/>
            <person name="Dougan E. K."/>
            <person name="Thang M."/>
            <person name="Chan C."/>
        </authorList>
    </citation>
    <scope>NUCLEOTIDE SEQUENCE [LARGE SCALE GENOMIC DNA]</scope>
</reference>
<sequence>MLSVDAEGRWQKWQRGASEKWQKLQLLRQVLATLWMPTVLWGNTARSWWLPAMALSHTTLVLGMAHHAQGRLRRLQKPGVRLVSSLTSERPCPAPPSAWLRVLWASLLALNVTWTHLGALIYHYDRKVSPRSLRCFRGFLLTLGFCVGSWSLALQYVYSEWIFLRSGVRSSHFLYTEIAYVLEDSTEQTRANSWSNS</sequence>
<evidence type="ECO:0000313" key="2">
    <source>
        <dbReference type="Proteomes" id="UP001642464"/>
    </source>
</evidence>
<protein>
    <submittedName>
        <fullName evidence="1">Uncharacterized protein</fullName>
    </submittedName>
</protein>
<accession>A0ABP0HZW7</accession>
<comment type="caution">
    <text evidence="1">The sequence shown here is derived from an EMBL/GenBank/DDBJ whole genome shotgun (WGS) entry which is preliminary data.</text>
</comment>
<gene>
    <name evidence="1" type="ORF">SCF082_LOCUS4522</name>
</gene>
<name>A0ABP0HZW7_9DINO</name>
<dbReference type="Proteomes" id="UP001642464">
    <property type="component" value="Unassembled WGS sequence"/>
</dbReference>
<keyword evidence="2" id="KW-1185">Reference proteome</keyword>
<proteinExistence type="predicted"/>
<dbReference type="EMBL" id="CAXAMM010002336">
    <property type="protein sequence ID" value="CAK8995816.1"/>
    <property type="molecule type" value="Genomic_DNA"/>
</dbReference>
<evidence type="ECO:0000313" key="1">
    <source>
        <dbReference type="EMBL" id="CAK8995816.1"/>
    </source>
</evidence>
<organism evidence="1 2">
    <name type="scientific">Durusdinium trenchii</name>
    <dbReference type="NCBI Taxonomy" id="1381693"/>
    <lineage>
        <taxon>Eukaryota</taxon>
        <taxon>Sar</taxon>
        <taxon>Alveolata</taxon>
        <taxon>Dinophyceae</taxon>
        <taxon>Suessiales</taxon>
        <taxon>Symbiodiniaceae</taxon>
        <taxon>Durusdinium</taxon>
    </lineage>
</organism>